<reference evidence="2 3" key="1">
    <citation type="journal article" date="2023" name="Plants (Basel)">
        <title>Bridging the Gap: Combining Genomics and Transcriptomics Approaches to Understand Stylosanthes scabra, an Orphan Legume from the Brazilian Caatinga.</title>
        <authorList>
            <person name="Ferreira-Neto J.R.C."/>
            <person name="da Silva M.D."/>
            <person name="Binneck E."/>
            <person name="de Melo N.F."/>
            <person name="da Silva R.H."/>
            <person name="de Melo A.L.T.M."/>
            <person name="Pandolfi V."/>
            <person name="Bustamante F.O."/>
            <person name="Brasileiro-Vidal A.C."/>
            <person name="Benko-Iseppon A.M."/>
        </authorList>
    </citation>
    <scope>NUCLEOTIDE SEQUENCE [LARGE SCALE GENOMIC DNA]</scope>
    <source>
        <tissue evidence="2">Leaves</tissue>
    </source>
</reference>
<accession>A0ABU6XYH9</accession>
<evidence type="ECO:0000313" key="3">
    <source>
        <dbReference type="Proteomes" id="UP001341840"/>
    </source>
</evidence>
<dbReference type="Pfam" id="PF03004">
    <property type="entry name" value="Transposase_24"/>
    <property type="match status" value="1"/>
</dbReference>
<gene>
    <name evidence="2" type="ORF">PIB30_096527</name>
</gene>
<comment type="caution">
    <text evidence="2">The sequence shown here is derived from an EMBL/GenBank/DDBJ whole genome shotgun (WGS) entry which is preliminary data.</text>
</comment>
<dbReference type="EMBL" id="JASCZI010213745">
    <property type="protein sequence ID" value="MED6201588.1"/>
    <property type="molecule type" value="Genomic_DNA"/>
</dbReference>
<evidence type="ECO:0000256" key="1">
    <source>
        <dbReference type="SAM" id="MobiDB-lite"/>
    </source>
</evidence>
<feature type="region of interest" description="Disordered" evidence="1">
    <location>
        <begin position="1"/>
        <end position="84"/>
    </location>
</feature>
<organism evidence="2 3">
    <name type="scientific">Stylosanthes scabra</name>
    <dbReference type="NCBI Taxonomy" id="79078"/>
    <lineage>
        <taxon>Eukaryota</taxon>
        <taxon>Viridiplantae</taxon>
        <taxon>Streptophyta</taxon>
        <taxon>Embryophyta</taxon>
        <taxon>Tracheophyta</taxon>
        <taxon>Spermatophyta</taxon>
        <taxon>Magnoliopsida</taxon>
        <taxon>eudicotyledons</taxon>
        <taxon>Gunneridae</taxon>
        <taxon>Pentapetalae</taxon>
        <taxon>rosids</taxon>
        <taxon>fabids</taxon>
        <taxon>Fabales</taxon>
        <taxon>Fabaceae</taxon>
        <taxon>Papilionoideae</taxon>
        <taxon>50 kb inversion clade</taxon>
        <taxon>dalbergioids sensu lato</taxon>
        <taxon>Dalbergieae</taxon>
        <taxon>Pterocarpus clade</taxon>
        <taxon>Stylosanthes</taxon>
    </lineage>
</organism>
<evidence type="ECO:0000313" key="2">
    <source>
        <dbReference type="EMBL" id="MED6201588.1"/>
    </source>
</evidence>
<keyword evidence="3" id="KW-1185">Reference proteome</keyword>
<feature type="region of interest" description="Disordered" evidence="1">
    <location>
        <begin position="270"/>
        <end position="295"/>
    </location>
</feature>
<dbReference type="InterPro" id="IPR004252">
    <property type="entry name" value="Probable_transposase_24"/>
</dbReference>
<proteinExistence type="predicted"/>
<protein>
    <recommendedName>
        <fullName evidence="4">Transposase, Ptta/En/Spm, plant</fullName>
    </recommendedName>
</protein>
<dbReference type="Proteomes" id="UP001341840">
    <property type="component" value="Unassembled WGS sequence"/>
</dbReference>
<feature type="region of interest" description="Disordered" evidence="1">
    <location>
        <begin position="230"/>
        <end position="255"/>
    </location>
</feature>
<sequence>MTGVPLDLGEAEAETSTPTTTSTPVVPTPSLAEGLPAMRMIPTPGSRVLSSETSGAQDDEPPPPEPDPMPWPLVDNPLPEGEEEDVALEEELARQAGRVHLRWDGGNWWFVPQFSMAPDHAVRFWWDRWRAFFRLQRGYEHKIYESWRMRASKRLREIMHGIRNKGAPHGWIREDLWARLVEFWQQEDFKKLKQVNKRNRASSTGGSLHTGASTTYEATRERMALELGRTRTQSEVFARTHTRKDDREWVDKRSSDVNDAYEAELKRLQDERQAAIDAGDPVPPPQSTRPRCGHE</sequence>
<feature type="compositionally biased region" description="Low complexity" evidence="1">
    <location>
        <begin position="15"/>
        <end position="30"/>
    </location>
</feature>
<evidence type="ECO:0008006" key="4">
    <source>
        <dbReference type="Google" id="ProtNLM"/>
    </source>
</evidence>
<name>A0ABU6XYH9_9FABA</name>
<feature type="compositionally biased region" description="Basic and acidic residues" evidence="1">
    <location>
        <begin position="243"/>
        <end position="255"/>
    </location>
</feature>